<dbReference type="EMBL" id="BTSX01000001">
    <property type="protein sequence ID" value="GMS79138.1"/>
    <property type="molecule type" value="Genomic_DNA"/>
</dbReference>
<evidence type="ECO:0000313" key="2">
    <source>
        <dbReference type="EMBL" id="GMS79138.1"/>
    </source>
</evidence>
<name>A0AAV5SER2_9BILA</name>
<protein>
    <submittedName>
        <fullName evidence="2">Uncharacterized protein</fullName>
    </submittedName>
</protein>
<gene>
    <name evidence="2" type="ORF">PENTCL1PPCAC_1313</name>
</gene>
<dbReference type="AlphaFoldDB" id="A0AAV5SER2"/>
<organism evidence="2 3">
    <name type="scientific">Pristionchus entomophagus</name>
    <dbReference type="NCBI Taxonomy" id="358040"/>
    <lineage>
        <taxon>Eukaryota</taxon>
        <taxon>Metazoa</taxon>
        <taxon>Ecdysozoa</taxon>
        <taxon>Nematoda</taxon>
        <taxon>Chromadorea</taxon>
        <taxon>Rhabditida</taxon>
        <taxon>Rhabditina</taxon>
        <taxon>Diplogasteromorpha</taxon>
        <taxon>Diplogasteroidea</taxon>
        <taxon>Neodiplogasteridae</taxon>
        <taxon>Pristionchus</taxon>
    </lineage>
</organism>
<feature type="compositionally biased region" description="Basic and acidic residues" evidence="1">
    <location>
        <begin position="172"/>
        <end position="186"/>
    </location>
</feature>
<accession>A0AAV5SER2</accession>
<keyword evidence="3" id="KW-1185">Reference proteome</keyword>
<reference evidence="2" key="1">
    <citation type="submission" date="2023-10" db="EMBL/GenBank/DDBJ databases">
        <title>Genome assembly of Pristionchus species.</title>
        <authorList>
            <person name="Yoshida K."/>
            <person name="Sommer R.J."/>
        </authorList>
    </citation>
    <scope>NUCLEOTIDE SEQUENCE</scope>
    <source>
        <strain evidence="2">RS0144</strain>
    </source>
</reference>
<sequence length="200" mass="23233">MRNLIVNQFTAWNSLIVGAANRSEAAARETTGAKDRLDRMERALGEIKDRVDVILSRNEDSEFIYTYLSLDEVDAVDCNQGAAALATDIESEIYYEDDPDLKRQFKDKEYRKKRDWMLKCVLHRRDASAGQIRRDTQPFIISRLNDYARKRRSGRMKMKTNKGPNNTRPLTVKKEPMPKKTVKVELQEENGNEEEDEDND</sequence>
<feature type="region of interest" description="Disordered" evidence="1">
    <location>
        <begin position="151"/>
        <end position="200"/>
    </location>
</feature>
<evidence type="ECO:0000313" key="3">
    <source>
        <dbReference type="Proteomes" id="UP001432027"/>
    </source>
</evidence>
<dbReference type="Proteomes" id="UP001432027">
    <property type="component" value="Unassembled WGS sequence"/>
</dbReference>
<comment type="caution">
    <text evidence="2">The sequence shown here is derived from an EMBL/GenBank/DDBJ whole genome shotgun (WGS) entry which is preliminary data.</text>
</comment>
<evidence type="ECO:0000256" key="1">
    <source>
        <dbReference type="SAM" id="MobiDB-lite"/>
    </source>
</evidence>
<feature type="compositionally biased region" description="Acidic residues" evidence="1">
    <location>
        <begin position="187"/>
        <end position="200"/>
    </location>
</feature>
<proteinExistence type="predicted"/>
<feature type="compositionally biased region" description="Basic residues" evidence="1">
    <location>
        <begin position="151"/>
        <end position="160"/>
    </location>
</feature>